<dbReference type="Proteomes" id="UP000823882">
    <property type="component" value="Unassembled WGS sequence"/>
</dbReference>
<name>A0A9D2P3M2_9FIRM</name>
<evidence type="ECO:0000313" key="1">
    <source>
        <dbReference type="EMBL" id="HJC41778.1"/>
    </source>
</evidence>
<sequence>MASNYTENYGLCQWEATDSFVRTEFNQDNARIDAALKDLEDTKAEQAALSSLSATVSGKASQSSVNSLSGEIALKCRVKAGTYTGNGAASQTISAGFSLKAVLVEQADGRRPYSSNYGVLGGLAVTGHPVSRSSKDLLKLSGSSFIVYSQSEFVGDLNGNGVTYHYVAFG</sequence>
<gene>
    <name evidence="1" type="ORF">H9701_09555</name>
</gene>
<dbReference type="AlphaFoldDB" id="A0A9D2P3M2"/>
<dbReference type="EMBL" id="DWWJ01000178">
    <property type="protein sequence ID" value="HJC41778.1"/>
    <property type="molecule type" value="Genomic_DNA"/>
</dbReference>
<accession>A0A9D2P3M2</accession>
<proteinExistence type="predicted"/>
<reference evidence="1" key="2">
    <citation type="submission" date="2021-04" db="EMBL/GenBank/DDBJ databases">
        <authorList>
            <person name="Gilroy R."/>
        </authorList>
    </citation>
    <scope>NUCLEOTIDE SEQUENCE</scope>
    <source>
        <strain evidence="1">CHK186-1790</strain>
    </source>
</reference>
<organism evidence="1 2">
    <name type="scientific">Candidatus Intestinimonas pullistercoris</name>
    <dbReference type="NCBI Taxonomy" id="2838623"/>
    <lineage>
        <taxon>Bacteria</taxon>
        <taxon>Bacillati</taxon>
        <taxon>Bacillota</taxon>
        <taxon>Clostridia</taxon>
        <taxon>Eubacteriales</taxon>
        <taxon>Intestinimonas</taxon>
    </lineage>
</organism>
<protein>
    <submittedName>
        <fullName evidence="1">Uncharacterized protein</fullName>
    </submittedName>
</protein>
<reference evidence="1" key="1">
    <citation type="journal article" date="2021" name="PeerJ">
        <title>Extensive microbial diversity within the chicken gut microbiome revealed by metagenomics and culture.</title>
        <authorList>
            <person name="Gilroy R."/>
            <person name="Ravi A."/>
            <person name="Getino M."/>
            <person name="Pursley I."/>
            <person name="Horton D.L."/>
            <person name="Alikhan N.F."/>
            <person name="Baker D."/>
            <person name="Gharbi K."/>
            <person name="Hall N."/>
            <person name="Watson M."/>
            <person name="Adriaenssens E.M."/>
            <person name="Foster-Nyarko E."/>
            <person name="Jarju S."/>
            <person name="Secka A."/>
            <person name="Antonio M."/>
            <person name="Oren A."/>
            <person name="Chaudhuri R.R."/>
            <person name="La Ragione R."/>
            <person name="Hildebrand F."/>
            <person name="Pallen M.J."/>
        </authorList>
    </citation>
    <scope>NUCLEOTIDE SEQUENCE</scope>
    <source>
        <strain evidence="1">CHK186-1790</strain>
    </source>
</reference>
<comment type="caution">
    <text evidence="1">The sequence shown here is derived from an EMBL/GenBank/DDBJ whole genome shotgun (WGS) entry which is preliminary data.</text>
</comment>
<evidence type="ECO:0000313" key="2">
    <source>
        <dbReference type="Proteomes" id="UP000823882"/>
    </source>
</evidence>